<name>A0A6S7CR65_9BURK</name>
<sequence length="116" mass="12777">MTDAQKIPGTEAAWDSGDLGENPDTARVVSKEKTAEIEDAIGLQSISIRLPKSLINNFKLIARIHGMGYQPLMREALNRFAQGEMNILLADYASRLKNEQASAEPEAEQHLTRQAA</sequence>
<protein>
    <submittedName>
        <fullName evidence="2">Uncharacterized protein</fullName>
    </submittedName>
</protein>
<dbReference type="Proteomes" id="UP000494203">
    <property type="component" value="Unassembled WGS sequence"/>
</dbReference>
<accession>A0A6S7CR65</accession>
<dbReference type="AlphaFoldDB" id="A0A6S7CR65"/>
<evidence type="ECO:0000256" key="1">
    <source>
        <dbReference type="SAM" id="MobiDB-lite"/>
    </source>
</evidence>
<evidence type="ECO:0000313" key="3">
    <source>
        <dbReference type="Proteomes" id="UP000494203"/>
    </source>
</evidence>
<feature type="region of interest" description="Disordered" evidence="1">
    <location>
        <begin position="1"/>
        <end position="24"/>
    </location>
</feature>
<evidence type="ECO:0000313" key="2">
    <source>
        <dbReference type="EMBL" id="CAB3859619.1"/>
    </source>
</evidence>
<keyword evidence="3" id="KW-1185">Reference proteome</keyword>
<organism evidence="2 3">
    <name type="scientific">Achromobacter pulmonis</name>
    <dbReference type="NCBI Taxonomy" id="1389932"/>
    <lineage>
        <taxon>Bacteria</taxon>
        <taxon>Pseudomonadati</taxon>
        <taxon>Pseudomonadota</taxon>
        <taxon>Betaproteobacteria</taxon>
        <taxon>Burkholderiales</taxon>
        <taxon>Alcaligenaceae</taxon>
        <taxon>Achromobacter</taxon>
    </lineage>
</organism>
<dbReference type="RefSeq" id="WP_175140790.1">
    <property type="nucleotide sequence ID" value="NZ_CADIKZ010000005.1"/>
</dbReference>
<reference evidence="2 3" key="1">
    <citation type="submission" date="2020-04" db="EMBL/GenBank/DDBJ databases">
        <authorList>
            <person name="De Canck E."/>
        </authorList>
    </citation>
    <scope>NUCLEOTIDE SEQUENCE [LARGE SCALE GENOMIC DNA]</scope>
    <source>
        <strain evidence="2 3">LMG 26788</strain>
    </source>
</reference>
<proteinExistence type="predicted"/>
<gene>
    <name evidence="2" type="ORF">LMG26788_02193</name>
</gene>
<dbReference type="EMBL" id="CADIKZ010000005">
    <property type="protein sequence ID" value="CAB3859619.1"/>
    <property type="molecule type" value="Genomic_DNA"/>
</dbReference>